<evidence type="ECO:0000256" key="1">
    <source>
        <dbReference type="SAM" id="MobiDB-lite"/>
    </source>
</evidence>
<dbReference type="AlphaFoldDB" id="A0A6P7Y9U6"/>
<organism evidence="2 3">
    <name type="scientific">Microcaecilia unicolor</name>
    <dbReference type="NCBI Taxonomy" id="1415580"/>
    <lineage>
        <taxon>Eukaryota</taxon>
        <taxon>Metazoa</taxon>
        <taxon>Chordata</taxon>
        <taxon>Craniata</taxon>
        <taxon>Vertebrata</taxon>
        <taxon>Euteleostomi</taxon>
        <taxon>Amphibia</taxon>
        <taxon>Gymnophiona</taxon>
        <taxon>Siphonopidae</taxon>
        <taxon>Microcaecilia</taxon>
    </lineage>
</organism>
<dbReference type="Gene3D" id="1.10.150.320">
    <property type="entry name" value="Photosystem II 12 kDa extrinsic protein"/>
    <property type="match status" value="1"/>
</dbReference>
<dbReference type="KEGG" id="muo:115470518"/>
<dbReference type="InterPro" id="IPR051675">
    <property type="entry name" value="Endo/Exo/Phosphatase_dom_1"/>
</dbReference>
<evidence type="ECO:0000313" key="2">
    <source>
        <dbReference type="Proteomes" id="UP000515156"/>
    </source>
</evidence>
<name>A0A6P7Y9U6_9AMPH</name>
<dbReference type="InterPro" id="IPR036691">
    <property type="entry name" value="Endo/exonu/phosph_ase_sf"/>
</dbReference>
<dbReference type="RefSeq" id="XP_030059609.1">
    <property type="nucleotide sequence ID" value="XM_030203749.1"/>
</dbReference>
<dbReference type="SUPFAM" id="SSF47781">
    <property type="entry name" value="RuvA domain 2-like"/>
    <property type="match status" value="2"/>
</dbReference>
<dbReference type="GO" id="GO:0005886">
    <property type="term" value="C:plasma membrane"/>
    <property type="evidence" value="ECO:0007669"/>
    <property type="project" value="TreeGrafter"/>
</dbReference>
<feature type="region of interest" description="Disordered" evidence="1">
    <location>
        <begin position="451"/>
        <end position="500"/>
    </location>
</feature>
<feature type="compositionally biased region" description="Polar residues" evidence="1">
    <location>
        <begin position="481"/>
        <end position="491"/>
    </location>
</feature>
<dbReference type="OrthoDB" id="6237065at2759"/>
<dbReference type="Pfam" id="PF12836">
    <property type="entry name" value="HHH_3"/>
    <property type="match status" value="2"/>
</dbReference>
<dbReference type="PANTHER" id="PTHR21180:SF32">
    <property type="entry name" value="ENDONUCLEASE_EXONUCLEASE_PHOSPHATASE FAMILY DOMAIN-CONTAINING PROTEIN 1"/>
    <property type="match status" value="1"/>
</dbReference>
<dbReference type="Gene3D" id="3.60.10.10">
    <property type="entry name" value="Endonuclease/exonuclease/phosphatase"/>
    <property type="match status" value="1"/>
</dbReference>
<evidence type="ECO:0000313" key="3">
    <source>
        <dbReference type="RefSeq" id="XP_030059609.1"/>
    </source>
</evidence>
<dbReference type="GeneID" id="115470518"/>
<protein>
    <submittedName>
        <fullName evidence="3">Endonuclease/exonuclease/phosphatase family domain-containing protein 1-like isoform X1</fullName>
    </submittedName>
</protein>
<dbReference type="PANTHER" id="PTHR21180">
    <property type="entry name" value="ENDONUCLEASE/EXONUCLEASE/PHOSPHATASE FAMILY DOMAIN-CONTAINING PROTEIN 1"/>
    <property type="match status" value="1"/>
</dbReference>
<reference evidence="3" key="1">
    <citation type="submission" date="2025-08" db="UniProtKB">
        <authorList>
            <consortium name="RefSeq"/>
        </authorList>
    </citation>
    <scope>IDENTIFICATION</scope>
</reference>
<gene>
    <name evidence="3" type="primary">LOC115470518</name>
</gene>
<accession>A0A6P7Y9U6</accession>
<feature type="compositionally biased region" description="Low complexity" evidence="1">
    <location>
        <begin position="460"/>
        <end position="469"/>
    </location>
</feature>
<sequence length="552" mass="61690">MGQTLKCHQKRYVNKPKSVSKKKHSKYTDHVSGSLLVNCNRVNINLASEEELMTLPGISRAMAHSITVYRRQLGGFRKVEDLSLVTGFGAEKMQQLRPEICVGAVQASPLRSSISTCDLHSRKKVNVNTATQEQLLQTGGISEELAVAILLYRSHHGAFRQLEDLQNVNGVDSVVLKHIEPFITVEMPRPATVYADLKWESSGTEVIPQTLQNSVVGILSSTPESTLSVKSLAQPFSGSYVGRNVIRFGNWDFQGLTLEKAENPEVRGMICLTLLENGISLLAVQQVLEELALEKICKEIETPSLLALKDWPGLRGRWRYIIPECDDEAQEVERAAFMWDTTSGLELVNTFTLETELLERGQQRHRKPLFGHFKVDKLNFKLLNIYLKPASKTEDVSCSPTVHLQSLKPYLEEDAQVLVMGNLGSELESSTLSLLQDCGFQRCIPVNIHTTEKGNISPQNTETTRNGTDTTEKDDTPLQDLPSSNPSQQNMNDRETDNSSSNIWSSCLAQAVSTGHWGIIWDRLGSPKILDCSLVNGVLFQHCPLWVEFYRQ</sequence>
<keyword evidence="2" id="KW-1185">Reference proteome</keyword>
<proteinExistence type="predicted"/>
<dbReference type="InterPro" id="IPR010994">
    <property type="entry name" value="RuvA_2-like"/>
</dbReference>
<dbReference type="Gene3D" id="1.10.150.280">
    <property type="entry name" value="AF1531-like domain"/>
    <property type="match status" value="1"/>
</dbReference>
<dbReference type="InParanoid" id="A0A6P7Y9U6"/>
<dbReference type="Proteomes" id="UP000515156">
    <property type="component" value="Chromosome 5"/>
</dbReference>